<accession>A0AAX6N7V3</accession>
<evidence type="ECO:0000256" key="5">
    <source>
        <dbReference type="ARBA" id="ARBA00022989"/>
    </source>
</evidence>
<sequence>MTSQAMEDILLSLLRTFVSFIILSITTFLIGKQINTHNNHFTFAMSIIIGSFIANMGFDLKLKFLPMFASFAFLVAIHFLLASTALKSRRLRKWITGRPTVIMEKGKLLEANMKKVKYSIDDLNQHLRELGTFNIAEVEFAVLEVSGKLSVLKKAAYQNIAKQDVLSKPFKEMNLPVELIMDGEIIHKNLTSQYTEQWINLELSNRQLQLNQVLYAVVSTNGMLYVDVYKDQLSAPTDRE</sequence>
<evidence type="ECO:0000256" key="3">
    <source>
        <dbReference type="ARBA" id="ARBA00022475"/>
    </source>
</evidence>
<dbReference type="InterPro" id="IPR023090">
    <property type="entry name" value="UPF0702_alpha/beta_dom_sf"/>
</dbReference>
<dbReference type="AlphaFoldDB" id="A0AAX6N7V3"/>
<evidence type="ECO:0000256" key="2">
    <source>
        <dbReference type="ARBA" id="ARBA00006448"/>
    </source>
</evidence>
<evidence type="ECO:0000256" key="6">
    <source>
        <dbReference type="ARBA" id="ARBA00023136"/>
    </source>
</evidence>
<dbReference type="PANTHER" id="PTHR34582:SF7">
    <property type="entry name" value="UPF0702 TRANSMEMBRANE PROTEIN YDFS"/>
    <property type="match status" value="1"/>
</dbReference>
<feature type="domain" description="YetF C-terminal" evidence="8">
    <location>
        <begin position="87"/>
        <end position="218"/>
    </location>
</feature>
<keyword evidence="5 7" id="KW-1133">Transmembrane helix</keyword>
<organism evidence="9 10">
    <name type="scientific">Priestia aryabhattai</name>
    <name type="common">Bacillus aryabhattai</name>
    <dbReference type="NCBI Taxonomy" id="412384"/>
    <lineage>
        <taxon>Bacteria</taxon>
        <taxon>Bacillati</taxon>
        <taxon>Bacillota</taxon>
        <taxon>Bacilli</taxon>
        <taxon>Bacillales</taxon>
        <taxon>Bacillaceae</taxon>
        <taxon>Priestia</taxon>
    </lineage>
</organism>
<comment type="subcellular location">
    <subcellularLocation>
        <location evidence="1">Cell membrane</location>
        <topology evidence="1">Multi-pass membrane protein</topology>
    </subcellularLocation>
</comment>
<protein>
    <submittedName>
        <fullName evidence="9">DUF421 domain-containing protein</fullName>
    </submittedName>
</protein>
<reference evidence="9" key="2">
    <citation type="submission" date="2022-12" db="EMBL/GenBank/DDBJ databases">
        <authorList>
            <person name="Dechsakulwatana C."/>
            <person name="Rungsihiranrut A."/>
            <person name="Muangchinda C."/>
            <person name="Ningthoujam R."/>
            <person name="Klankeo P."/>
            <person name="Pinyakong O."/>
        </authorList>
    </citation>
    <scope>NUCLEOTIDE SEQUENCE</scope>
    <source>
        <strain evidence="9">TL01-2</strain>
    </source>
</reference>
<comment type="similarity">
    <text evidence="2">Belongs to the UPF0702 family.</text>
</comment>
<evidence type="ECO:0000259" key="8">
    <source>
        <dbReference type="Pfam" id="PF04239"/>
    </source>
</evidence>
<dbReference type="Pfam" id="PF04239">
    <property type="entry name" value="DUF421"/>
    <property type="match status" value="1"/>
</dbReference>
<dbReference type="Gene3D" id="3.30.240.20">
    <property type="entry name" value="bsu07140 like domains"/>
    <property type="match status" value="2"/>
</dbReference>
<keyword evidence="4 7" id="KW-0812">Transmembrane</keyword>
<comment type="caution">
    <text evidence="9">The sequence shown here is derived from an EMBL/GenBank/DDBJ whole genome shotgun (WGS) entry which is preliminary data.</text>
</comment>
<dbReference type="GO" id="GO:0005886">
    <property type="term" value="C:plasma membrane"/>
    <property type="evidence" value="ECO:0007669"/>
    <property type="project" value="UniProtKB-SubCell"/>
</dbReference>
<evidence type="ECO:0000313" key="9">
    <source>
        <dbReference type="EMBL" id="MDU9691565.1"/>
    </source>
</evidence>
<dbReference type="Proteomes" id="UP001269400">
    <property type="component" value="Unassembled WGS sequence"/>
</dbReference>
<evidence type="ECO:0000256" key="4">
    <source>
        <dbReference type="ARBA" id="ARBA00022692"/>
    </source>
</evidence>
<dbReference type="InterPro" id="IPR007353">
    <property type="entry name" value="DUF421"/>
</dbReference>
<keyword evidence="3" id="KW-1003">Cell membrane</keyword>
<evidence type="ECO:0000256" key="7">
    <source>
        <dbReference type="SAM" id="Phobius"/>
    </source>
</evidence>
<feature type="transmembrane region" description="Helical" evidence="7">
    <location>
        <begin position="64"/>
        <end position="86"/>
    </location>
</feature>
<feature type="transmembrane region" description="Helical" evidence="7">
    <location>
        <begin position="12"/>
        <end position="29"/>
    </location>
</feature>
<name>A0AAX6N7V3_PRIAR</name>
<evidence type="ECO:0000256" key="1">
    <source>
        <dbReference type="ARBA" id="ARBA00004651"/>
    </source>
</evidence>
<dbReference type="EMBL" id="JAPTGD010000001">
    <property type="protein sequence ID" value="MDU9691565.1"/>
    <property type="molecule type" value="Genomic_DNA"/>
</dbReference>
<keyword evidence="6 7" id="KW-0472">Membrane</keyword>
<dbReference type="PANTHER" id="PTHR34582">
    <property type="entry name" value="UPF0702 TRANSMEMBRANE PROTEIN YCAP"/>
    <property type="match status" value="1"/>
</dbReference>
<dbReference type="RefSeq" id="WP_226555259.1">
    <property type="nucleotide sequence ID" value="NZ_JAIVKS010000001.1"/>
</dbReference>
<gene>
    <name evidence="9" type="ORF">O0Q50_10330</name>
</gene>
<proteinExistence type="inferred from homology"/>
<reference evidence="9" key="1">
    <citation type="journal article" date="2022" name="J Environ Chem Eng">
        <title>Biodegradation of petroleum oil using a constructed nonpathogenic and heavy metal-tolerant bacterial consortium isolated from marine sponges.</title>
        <authorList>
            <person name="Dechsakulwatana C."/>
            <person name="Rungsihiranrut A."/>
            <person name="Muangchinda C."/>
            <person name="Ningthoujam R."/>
            <person name="Klankeo P."/>
            <person name="Pinyakong O."/>
        </authorList>
    </citation>
    <scope>NUCLEOTIDE SEQUENCE</scope>
    <source>
        <strain evidence="9">TL01-2</strain>
    </source>
</reference>
<evidence type="ECO:0000313" key="10">
    <source>
        <dbReference type="Proteomes" id="UP001269400"/>
    </source>
</evidence>